<gene>
    <name evidence="2" type="ORF">OO013_17255</name>
</gene>
<dbReference type="GO" id="GO:0016787">
    <property type="term" value="F:hydrolase activity"/>
    <property type="evidence" value="ECO:0007669"/>
    <property type="project" value="UniProtKB-KW"/>
</dbReference>
<feature type="domain" description="AB hydrolase-1" evidence="1">
    <location>
        <begin position="134"/>
        <end position="282"/>
    </location>
</feature>
<sequence length="330" mass="37664">MMTILELNLTNGFILTKMERKLNKRKVKKNHSYFKDAAKDIQAFNSWVGKLEETNGYGYDRYTIETSLGRTQIYGLNTNRTDVETLVVFPGFRTTSLIWDLDKGLNSLSKNVRIFLVETNGQPNLSEGNSPSIKNLDYGKWGAEVFEKLNIESAYIAGASFGGLVCMKLSLVIPHKIKSAFLLNPGCFRMVSFGFKNMYYNLLPLVKTSRRNIQKFLDGVVFNKPNHTLSKESEELLIEYQLLAISKYKDNTEKPYYMSNQLNEVSVDTYLLVGDKDILLPHEKSISNAKKHLGKKLKEVKIFEQVGHGIECFKPSIDFIETTIKEHNTT</sequence>
<evidence type="ECO:0000313" key="2">
    <source>
        <dbReference type="EMBL" id="MCX2745633.1"/>
    </source>
</evidence>
<reference evidence="2 3" key="1">
    <citation type="submission" date="2022-11" db="EMBL/GenBank/DDBJ databases">
        <title>The characterization of three novel Bacteroidetes species and genomic analysis of their roles in tidal elemental geochemical cycles.</title>
        <authorList>
            <person name="Ma K."/>
        </authorList>
    </citation>
    <scope>NUCLEOTIDE SEQUENCE [LARGE SCALE GENOMIC DNA]</scope>
    <source>
        <strain evidence="2 3">M17</strain>
    </source>
</reference>
<evidence type="ECO:0000259" key="1">
    <source>
        <dbReference type="Pfam" id="PF00561"/>
    </source>
</evidence>
<dbReference type="InterPro" id="IPR000073">
    <property type="entry name" value="AB_hydrolase_1"/>
</dbReference>
<proteinExistence type="predicted"/>
<dbReference type="Proteomes" id="UP001209885">
    <property type="component" value="Unassembled WGS sequence"/>
</dbReference>
<protein>
    <submittedName>
        <fullName evidence="2">Alpha/beta hydrolase</fullName>
    </submittedName>
</protein>
<dbReference type="EMBL" id="JAPFQN010000010">
    <property type="protein sequence ID" value="MCX2745633.1"/>
    <property type="molecule type" value="Genomic_DNA"/>
</dbReference>
<dbReference type="Gene3D" id="3.40.50.1820">
    <property type="entry name" value="alpha/beta hydrolase"/>
    <property type="match status" value="1"/>
</dbReference>
<dbReference type="Pfam" id="PF00561">
    <property type="entry name" value="Abhydrolase_1"/>
    <property type="match status" value="1"/>
</dbReference>
<dbReference type="SUPFAM" id="SSF53474">
    <property type="entry name" value="alpha/beta-Hydrolases"/>
    <property type="match status" value="1"/>
</dbReference>
<organism evidence="2 3">
    <name type="scientific">Mangrovivirga halotolerans</name>
    <dbReference type="NCBI Taxonomy" id="2993936"/>
    <lineage>
        <taxon>Bacteria</taxon>
        <taxon>Pseudomonadati</taxon>
        <taxon>Bacteroidota</taxon>
        <taxon>Cytophagia</taxon>
        <taxon>Cytophagales</taxon>
        <taxon>Mangrovivirgaceae</taxon>
        <taxon>Mangrovivirga</taxon>
    </lineage>
</organism>
<dbReference type="RefSeq" id="WP_266058231.1">
    <property type="nucleotide sequence ID" value="NZ_JAPFQN010000010.1"/>
</dbReference>
<evidence type="ECO:0000313" key="3">
    <source>
        <dbReference type="Proteomes" id="UP001209885"/>
    </source>
</evidence>
<dbReference type="InterPro" id="IPR029058">
    <property type="entry name" value="AB_hydrolase_fold"/>
</dbReference>
<keyword evidence="2" id="KW-0378">Hydrolase</keyword>
<name>A0ABT3RWC4_9BACT</name>
<comment type="caution">
    <text evidence="2">The sequence shown here is derived from an EMBL/GenBank/DDBJ whole genome shotgun (WGS) entry which is preliminary data.</text>
</comment>
<keyword evidence="3" id="KW-1185">Reference proteome</keyword>
<accession>A0ABT3RWC4</accession>